<name>A0AAN8SWX8_SOLBU</name>
<dbReference type="AlphaFoldDB" id="A0AAN8SWX8"/>
<evidence type="ECO:0000313" key="3">
    <source>
        <dbReference type="Proteomes" id="UP001371456"/>
    </source>
</evidence>
<comment type="caution">
    <text evidence="2">The sequence shown here is derived from an EMBL/GenBank/DDBJ whole genome shotgun (WGS) entry which is preliminary data.</text>
</comment>
<feature type="compositionally biased region" description="Basic and acidic residues" evidence="1">
    <location>
        <begin position="137"/>
        <end position="154"/>
    </location>
</feature>
<sequence>MGVWEETPKSWYWKSFNKTIVPIGLRRNGSYDDMIASVIKTDELACEPSNLVINYQMNGRGKIHPTFIKNDRYVSLYMMNIVTDGSTPILRINIIVRSPIEPTNSFKDNDLVEYENLGDQSKESFCDQSNDSLGDDSMNRYDHSVNVEDHPVDAEDFEHFEVQGEQELRS</sequence>
<organism evidence="2 3">
    <name type="scientific">Solanum bulbocastanum</name>
    <name type="common">Wild potato</name>
    <dbReference type="NCBI Taxonomy" id="147425"/>
    <lineage>
        <taxon>Eukaryota</taxon>
        <taxon>Viridiplantae</taxon>
        <taxon>Streptophyta</taxon>
        <taxon>Embryophyta</taxon>
        <taxon>Tracheophyta</taxon>
        <taxon>Spermatophyta</taxon>
        <taxon>Magnoliopsida</taxon>
        <taxon>eudicotyledons</taxon>
        <taxon>Gunneridae</taxon>
        <taxon>Pentapetalae</taxon>
        <taxon>asterids</taxon>
        <taxon>lamiids</taxon>
        <taxon>Solanales</taxon>
        <taxon>Solanaceae</taxon>
        <taxon>Solanoideae</taxon>
        <taxon>Solaneae</taxon>
        <taxon>Solanum</taxon>
    </lineage>
</organism>
<gene>
    <name evidence="2" type="ORF">RDI58_026733</name>
</gene>
<feature type="region of interest" description="Disordered" evidence="1">
    <location>
        <begin position="123"/>
        <end position="154"/>
    </location>
</feature>
<reference evidence="2 3" key="1">
    <citation type="submission" date="2024-02" db="EMBL/GenBank/DDBJ databases">
        <title>de novo genome assembly of Solanum bulbocastanum strain 11H21.</title>
        <authorList>
            <person name="Hosaka A.J."/>
        </authorList>
    </citation>
    <scope>NUCLEOTIDE SEQUENCE [LARGE SCALE GENOMIC DNA]</scope>
    <source>
        <tissue evidence="2">Young leaves</tissue>
    </source>
</reference>
<proteinExistence type="predicted"/>
<protein>
    <submittedName>
        <fullName evidence="2">Uncharacterized protein</fullName>
    </submittedName>
</protein>
<evidence type="ECO:0000313" key="2">
    <source>
        <dbReference type="EMBL" id="KAK6775732.1"/>
    </source>
</evidence>
<evidence type="ECO:0000256" key="1">
    <source>
        <dbReference type="SAM" id="MobiDB-lite"/>
    </source>
</evidence>
<dbReference type="Proteomes" id="UP001371456">
    <property type="component" value="Unassembled WGS sequence"/>
</dbReference>
<accession>A0AAN8SWX8</accession>
<keyword evidence="3" id="KW-1185">Reference proteome</keyword>
<dbReference type="EMBL" id="JBANQN010000011">
    <property type="protein sequence ID" value="KAK6775732.1"/>
    <property type="molecule type" value="Genomic_DNA"/>
</dbReference>